<dbReference type="RefSeq" id="WP_110265822.1">
    <property type="nucleotide sequence ID" value="NZ_CAKZQT010000026.1"/>
</dbReference>
<dbReference type="GO" id="GO:0006355">
    <property type="term" value="P:regulation of DNA-templated transcription"/>
    <property type="evidence" value="ECO:0007669"/>
    <property type="project" value="InterPro"/>
</dbReference>
<keyword evidence="4" id="KW-0238">DNA-binding</keyword>
<dbReference type="InterPro" id="IPR058031">
    <property type="entry name" value="AAA_lid_NorR"/>
</dbReference>
<feature type="domain" description="Sigma-54 factor interaction" evidence="7">
    <location>
        <begin position="136"/>
        <end position="364"/>
    </location>
</feature>
<dbReference type="InterPro" id="IPR025662">
    <property type="entry name" value="Sigma_54_int_dom_ATP-bd_1"/>
</dbReference>
<dbReference type="AlphaFoldDB" id="A0A318E5Z1"/>
<keyword evidence="2" id="KW-0067">ATP-binding</keyword>
<dbReference type="InterPro" id="IPR027417">
    <property type="entry name" value="P-loop_NTPase"/>
</dbReference>
<feature type="region of interest" description="Disordered" evidence="6">
    <location>
        <begin position="404"/>
        <end position="423"/>
    </location>
</feature>
<evidence type="ECO:0000256" key="1">
    <source>
        <dbReference type="ARBA" id="ARBA00022741"/>
    </source>
</evidence>
<dbReference type="InterPro" id="IPR010518">
    <property type="entry name" value="FleQ"/>
</dbReference>
<evidence type="ECO:0000259" key="7">
    <source>
        <dbReference type="PROSITE" id="PS50045"/>
    </source>
</evidence>
<dbReference type="SUPFAM" id="SSF52172">
    <property type="entry name" value="CheY-like"/>
    <property type="match status" value="1"/>
</dbReference>
<sequence length="482" mass="53423">MSEGRVLVIDTDEERAQELRTVLEFVHCRAQVTDRPADIIDTSPRDWNAVILGRLAGQALAQLLEWLRRDRMHAPLLVLQPYYDAVLKASGLDRSACLQLDTPVRYVQLSELLRRAEQMQPQVSAAPSTVRAQQGPTGNSAAVRRVRRMIEQVAGFDTTVLITGESGTGKEVVARAIHERSNRADKPFVAVNCGAIPHELLESELFGHEKGAFTGAITARKGRFEMADGGTLFLDEIGDMPLSMQVKILRVLQERTFERVGANRSSQCDVRIIAATHRNLEDAIVKGSFREDLYYRLNVFPVEMPPLRERLEDLPLLIEDLIRALERSGHGSVRLGSDAVHALRAYHWPGNVRELSNLIERLAVLHPGASVRVADLPPRYRAQSPLPALAEAEDFDEPIDEDEALPVSPALGDDGTPGDIAELPPEGMNLKDHIEHIELTLIRQALEQAGGVVAHAAKLLSTRRTTLVEKLRKYGLNREVAA</sequence>
<dbReference type="Gene3D" id="3.40.50.2300">
    <property type="match status" value="1"/>
</dbReference>
<dbReference type="SMART" id="SM00382">
    <property type="entry name" value="AAA"/>
    <property type="match status" value="1"/>
</dbReference>
<evidence type="ECO:0000313" key="8">
    <source>
        <dbReference type="EMBL" id="PXV66046.1"/>
    </source>
</evidence>
<evidence type="ECO:0000256" key="4">
    <source>
        <dbReference type="ARBA" id="ARBA00023125"/>
    </source>
</evidence>
<dbReference type="Pfam" id="PF06490">
    <property type="entry name" value="FleQ"/>
    <property type="match status" value="1"/>
</dbReference>
<proteinExistence type="predicted"/>
<dbReference type="Gene3D" id="1.10.8.60">
    <property type="match status" value="1"/>
</dbReference>
<comment type="caution">
    <text evidence="8">The sequence shown here is derived from an EMBL/GenBank/DDBJ whole genome shotgun (WGS) entry which is preliminary data.</text>
</comment>
<keyword evidence="3" id="KW-0805">Transcription regulation</keyword>
<gene>
    <name evidence="8" type="ORF">C8D93_10818</name>
</gene>
<dbReference type="GO" id="GO:0043565">
    <property type="term" value="F:sequence-specific DNA binding"/>
    <property type="evidence" value="ECO:0007669"/>
    <property type="project" value="InterPro"/>
</dbReference>
<dbReference type="InterPro" id="IPR025944">
    <property type="entry name" value="Sigma_54_int_dom_CS"/>
</dbReference>
<dbReference type="Gene3D" id="3.40.50.300">
    <property type="entry name" value="P-loop containing nucleotide triphosphate hydrolases"/>
    <property type="match status" value="1"/>
</dbReference>
<dbReference type="InterPro" id="IPR011006">
    <property type="entry name" value="CheY-like_superfamily"/>
</dbReference>
<evidence type="ECO:0000256" key="3">
    <source>
        <dbReference type="ARBA" id="ARBA00023015"/>
    </source>
</evidence>
<dbReference type="InterPro" id="IPR025943">
    <property type="entry name" value="Sigma_54_int_dom_ATP-bd_2"/>
</dbReference>
<dbReference type="SUPFAM" id="SSF52540">
    <property type="entry name" value="P-loop containing nucleoside triphosphate hydrolases"/>
    <property type="match status" value="1"/>
</dbReference>
<dbReference type="InterPro" id="IPR002078">
    <property type="entry name" value="Sigma_54_int"/>
</dbReference>
<accession>A0A318E5Z1</accession>
<dbReference type="PRINTS" id="PR01590">
    <property type="entry name" value="HTHFIS"/>
</dbReference>
<dbReference type="PANTHER" id="PTHR32071:SF117">
    <property type="entry name" value="PTS-DEPENDENT DIHYDROXYACETONE KINASE OPERON REGULATORY PROTEIN-RELATED"/>
    <property type="match status" value="1"/>
</dbReference>
<dbReference type="PROSITE" id="PS00688">
    <property type="entry name" value="SIGMA54_INTERACT_3"/>
    <property type="match status" value="1"/>
</dbReference>
<dbReference type="Proteomes" id="UP000248330">
    <property type="component" value="Unassembled WGS sequence"/>
</dbReference>
<keyword evidence="9" id="KW-1185">Reference proteome</keyword>
<reference evidence="8 9" key="1">
    <citation type="submission" date="2018-04" db="EMBL/GenBank/DDBJ databases">
        <title>Genomic Encyclopedia of Type Strains, Phase IV (KMG-IV): sequencing the most valuable type-strain genomes for metagenomic binning, comparative biology and taxonomic classification.</title>
        <authorList>
            <person name="Goeker M."/>
        </authorList>
    </citation>
    <scope>NUCLEOTIDE SEQUENCE [LARGE SCALE GENOMIC DNA]</scope>
    <source>
        <strain evidence="8 9">DSM 104150</strain>
    </source>
</reference>
<dbReference type="GO" id="GO:0005524">
    <property type="term" value="F:ATP binding"/>
    <property type="evidence" value="ECO:0007669"/>
    <property type="project" value="UniProtKB-KW"/>
</dbReference>
<dbReference type="FunFam" id="3.40.50.300:FF:000006">
    <property type="entry name" value="DNA-binding transcriptional regulator NtrC"/>
    <property type="match status" value="1"/>
</dbReference>
<dbReference type="EMBL" id="QICN01000008">
    <property type="protein sequence ID" value="PXV66046.1"/>
    <property type="molecule type" value="Genomic_DNA"/>
</dbReference>
<dbReference type="CDD" id="cd00009">
    <property type="entry name" value="AAA"/>
    <property type="match status" value="1"/>
</dbReference>
<dbReference type="InterPro" id="IPR003593">
    <property type="entry name" value="AAA+_ATPase"/>
</dbReference>
<organism evidence="8 9">
    <name type="scientific">Sinimarinibacterium flocculans</name>
    <dbReference type="NCBI Taxonomy" id="985250"/>
    <lineage>
        <taxon>Bacteria</taxon>
        <taxon>Pseudomonadati</taxon>
        <taxon>Pseudomonadota</taxon>
        <taxon>Gammaproteobacteria</taxon>
        <taxon>Nevskiales</taxon>
        <taxon>Nevskiaceae</taxon>
        <taxon>Sinimarinibacterium</taxon>
    </lineage>
</organism>
<keyword evidence="5" id="KW-0804">Transcription</keyword>
<dbReference type="InterPro" id="IPR009057">
    <property type="entry name" value="Homeodomain-like_sf"/>
</dbReference>
<evidence type="ECO:0000313" key="9">
    <source>
        <dbReference type="Proteomes" id="UP000248330"/>
    </source>
</evidence>
<evidence type="ECO:0000256" key="5">
    <source>
        <dbReference type="ARBA" id="ARBA00023163"/>
    </source>
</evidence>
<dbReference type="Pfam" id="PF25601">
    <property type="entry name" value="AAA_lid_14"/>
    <property type="match status" value="1"/>
</dbReference>
<keyword evidence="1" id="KW-0547">Nucleotide-binding</keyword>
<dbReference type="SUPFAM" id="SSF46689">
    <property type="entry name" value="Homeodomain-like"/>
    <property type="match status" value="1"/>
</dbReference>
<dbReference type="PROSITE" id="PS00676">
    <property type="entry name" value="SIGMA54_INTERACT_2"/>
    <property type="match status" value="1"/>
</dbReference>
<evidence type="ECO:0000256" key="6">
    <source>
        <dbReference type="SAM" id="MobiDB-lite"/>
    </source>
</evidence>
<dbReference type="PANTHER" id="PTHR32071">
    <property type="entry name" value="TRANSCRIPTIONAL REGULATORY PROTEIN"/>
    <property type="match status" value="1"/>
</dbReference>
<protein>
    <submittedName>
        <fullName evidence="8">Transcriptional regulator</fullName>
    </submittedName>
</protein>
<dbReference type="Pfam" id="PF00158">
    <property type="entry name" value="Sigma54_activat"/>
    <property type="match status" value="1"/>
</dbReference>
<name>A0A318E5Z1_9GAMM</name>
<dbReference type="Gene3D" id="1.10.10.60">
    <property type="entry name" value="Homeodomain-like"/>
    <property type="match status" value="1"/>
</dbReference>
<dbReference type="Pfam" id="PF02954">
    <property type="entry name" value="HTH_8"/>
    <property type="match status" value="1"/>
</dbReference>
<dbReference type="PROSITE" id="PS50045">
    <property type="entry name" value="SIGMA54_INTERACT_4"/>
    <property type="match status" value="1"/>
</dbReference>
<dbReference type="InterPro" id="IPR002197">
    <property type="entry name" value="HTH_Fis"/>
</dbReference>
<dbReference type="OrthoDB" id="9804019at2"/>
<evidence type="ECO:0000256" key="2">
    <source>
        <dbReference type="ARBA" id="ARBA00022840"/>
    </source>
</evidence>
<dbReference type="PROSITE" id="PS00675">
    <property type="entry name" value="SIGMA54_INTERACT_1"/>
    <property type="match status" value="1"/>
</dbReference>